<dbReference type="Pfam" id="PF18557">
    <property type="entry name" value="NepR"/>
    <property type="match status" value="1"/>
</dbReference>
<name>A0A918IZE1_9RHOB</name>
<evidence type="ECO:0000313" key="2">
    <source>
        <dbReference type="EMBL" id="GGW40330.1"/>
    </source>
</evidence>
<organism evidence="2 3">
    <name type="scientific">Gemmobacter lanyuensis</name>
    <dbReference type="NCBI Taxonomy" id="1054497"/>
    <lineage>
        <taxon>Bacteria</taxon>
        <taxon>Pseudomonadati</taxon>
        <taxon>Pseudomonadota</taxon>
        <taxon>Alphaproteobacteria</taxon>
        <taxon>Rhodobacterales</taxon>
        <taxon>Paracoccaceae</taxon>
        <taxon>Gemmobacter</taxon>
    </lineage>
</organism>
<dbReference type="EMBL" id="BMYQ01000012">
    <property type="protein sequence ID" value="GGW40330.1"/>
    <property type="molecule type" value="Genomic_DNA"/>
</dbReference>
<gene>
    <name evidence="2" type="ORF">GCM10011452_30840</name>
</gene>
<evidence type="ECO:0000313" key="3">
    <source>
        <dbReference type="Proteomes" id="UP000628984"/>
    </source>
</evidence>
<feature type="domain" description="Anti-sigma factor NepR" evidence="1">
    <location>
        <begin position="16"/>
        <end position="50"/>
    </location>
</feature>
<reference evidence="2" key="1">
    <citation type="journal article" date="2014" name="Int. J. Syst. Evol. Microbiol.">
        <title>Complete genome sequence of Corynebacterium casei LMG S-19264T (=DSM 44701T), isolated from a smear-ripened cheese.</title>
        <authorList>
            <consortium name="US DOE Joint Genome Institute (JGI-PGF)"/>
            <person name="Walter F."/>
            <person name="Albersmeier A."/>
            <person name="Kalinowski J."/>
            <person name="Ruckert C."/>
        </authorList>
    </citation>
    <scope>NUCLEOTIDE SEQUENCE</scope>
    <source>
        <strain evidence="2">KCTC 23714</strain>
    </source>
</reference>
<reference evidence="2" key="2">
    <citation type="submission" date="2020-09" db="EMBL/GenBank/DDBJ databases">
        <authorList>
            <person name="Sun Q."/>
            <person name="Kim S."/>
        </authorList>
    </citation>
    <scope>NUCLEOTIDE SEQUENCE</scope>
    <source>
        <strain evidence="2">KCTC 23714</strain>
    </source>
</reference>
<keyword evidence="3" id="KW-1185">Reference proteome</keyword>
<comment type="caution">
    <text evidence="2">The sequence shown here is derived from an EMBL/GenBank/DDBJ whole genome shotgun (WGS) entry which is preliminary data.</text>
</comment>
<dbReference type="InterPro" id="IPR041649">
    <property type="entry name" value="NepR"/>
</dbReference>
<accession>A0A918IZE1</accession>
<proteinExistence type="predicted"/>
<dbReference type="Proteomes" id="UP000628984">
    <property type="component" value="Unassembled WGS sequence"/>
</dbReference>
<dbReference type="AlphaFoldDB" id="A0A918IZE1"/>
<evidence type="ECO:0000259" key="1">
    <source>
        <dbReference type="Pfam" id="PF18557"/>
    </source>
</evidence>
<protein>
    <recommendedName>
        <fullName evidence="1">Anti-sigma factor NepR domain-containing protein</fullName>
    </recommendedName>
</protein>
<sequence>MPANEMTKTSAKSSLQSQIDENLRRVYEEALKEEVPERFKDLLAQLKAKEAAAKEPGK</sequence>